<keyword evidence="2" id="KW-0479">Metal-binding</keyword>
<reference evidence="7 8" key="1">
    <citation type="submission" date="2018-12" db="EMBL/GenBank/DDBJ databases">
        <title>Amycolatopsis eburnea sp. nov. actinomycete associate with arbuscular mycorrhiza fungal spore.</title>
        <authorList>
            <person name="Lumyong S."/>
            <person name="Chaiya L."/>
        </authorList>
    </citation>
    <scope>NUCLEOTIDE SEQUENCE [LARGE SCALE GENOMIC DNA]</scope>
    <source>
        <strain evidence="7 8">GLM-1</strain>
    </source>
</reference>
<dbReference type="PROSITE" id="PS51296">
    <property type="entry name" value="RIESKE"/>
    <property type="match status" value="1"/>
</dbReference>
<dbReference type="OrthoDB" id="5243643at2"/>
<evidence type="ECO:0000256" key="1">
    <source>
        <dbReference type="ARBA" id="ARBA00022714"/>
    </source>
</evidence>
<dbReference type="PANTHER" id="PTHR21266">
    <property type="entry name" value="IRON-SULFUR DOMAIN CONTAINING PROTEIN"/>
    <property type="match status" value="1"/>
</dbReference>
<evidence type="ECO:0000256" key="5">
    <source>
        <dbReference type="ARBA" id="ARBA00023014"/>
    </source>
</evidence>
<name>A0A3R9KGN8_9PSEU</name>
<evidence type="ECO:0000256" key="3">
    <source>
        <dbReference type="ARBA" id="ARBA00023002"/>
    </source>
</evidence>
<organism evidence="7 8">
    <name type="scientific">Amycolatopsis eburnea</name>
    <dbReference type="NCBI Taxonomy" id="2267691"/>
    <lineage>
        <taxon>Bacteria</taxon>
        <taxon>Bacillati</taxon>
        <taxon>Actinomycetota</taxon>
        <taxon>Actinomycetes</taxon>
        <taxon>Pseudonocardiales</taxon>
        <taxon>Pseudonocardiaceae</taxon>
        <taxon>Amycolatopsis</taxon>
    </lineage>
</organism>
<keyword evidence="8" id="KW-1185">Reference proteome</keyword>
<proteinExistence type="predicted"/>
<keyword evidence="1" id="KW-0001">2Fe-2S</keyword>
<dbReference type="GO" id="GO:0051537">
    <property type="term" value="F:2 iron, 2 sulfur cluster binding"/>
    <property type="evidence" value="ECO:0007669"/>
    <property type="project" value="UniProtKB-KW"/>
</dbReference>
<evidence type="ECO:0000313" key="8">
    <source>
        <dbReference type="Proteomes" id="UP000267081"/>
    </source>
</evidence>
<evidence type="ECO:0000259" key="6">
    <source>
        <dbReference type="PROSITE" id="PS51296"/>
    </source>
</evidence>
<dbReference type="RefSeq" id="WP_125313923.1">
    <property type="nucleotide sequence ID" value="NZ_RSEC01000059.1"/>
</dbReference>
<dbReference type="Proteomes" id="UP000267081">
    <property type="component" value="Unassembled WGS sequence"/>
</dbReference>
<dbReference type="GO" id="GO:0016705">
    <property type="term" value="F:oxidoreductase activity, acting on paired donors, with incorporation or reduction of molecular oxygen"/>
    <property type="evidence" value="ECO:0007669"/>
    <property type="project" value="UniProtKB-ARBA"/>
</dbReference>
<keyword evidence="3" id="KW-0560">Oxidoreductase</keyword>
<dbReference type="AlphaFoldDB" id="A0A3R9KGN8"/>
<evidence type="ECO:0000256" key="4">
    <source>
        <dbReference type="ARBA" id="ARBA00023004"/>
    </source>
</evidence>
<dbReference type="Gene3D" id="3.90.380.10">
    <property type="entry name" value="Naphthalene 1,2-dioxygenase Alpha Subunit, Chain A, domain 1"/>
    <property type="match status" value="1"/>
</dbReference>
<dbReference type="Pfam" id="PF19112">
    <property type="entry name" value="VanA_C"/>
    <property type="match status" value="1"/>
</dbReference>
<dbReference type="InterPro" id="IPR017941">
    <property type="entry name" value="Rieske_2Fe-2S"/>
</dbReference>
<dbReference type="SUPFAM" id="SSF50022">
    <property type="entry name" value="ISP domain"/>
    <property type="match status" value="1"/>
</dbReference>
<protein>
    <submittedName>
        <fullName evidence="7">Aromatic ring-hydroxylating dioxygenase subunit alpha</fullName>
    </submittedName>
</protein>
<dbReference type="Pfam" id="PF00355">
    <property type="entry name" value="Rieske"/>
    <property type="match status" value="1"/>
</dbReference>
<comment type="caution">
    <text evidence="7">The sequence shown here is derived from an EMBL/GenBank/DDBJ whole genome shotgun (WGS) entry which is preliminary data.</text>
</comment>
<dbReference type="PANTHER" id="PTHR21266:SF59">
    <property type="entry name" value="BLR4922 PROTEIN"/>
    <property type="match status" value="1"/>
</dbReference>
<dbReference type="CDD" id="cd08878">
    <property type="entry name" value="RHO_alpha_C_DMO-like"/>
    <property type="match status" value="1"/>
</dbReference>
<evidence type="ECO:0000313" key="7">
    <source>
        <dbReference type="EMBL" id="RSD11697.1"/>
    </source>
</evidence>
<keyword evidence="5" id="KW-0411">Iron-sulfur</keyword>
<keyword evidence="7" id="KW-0223">Dioxygenase</keyword>
<evidence type="ECO:0000256" key="2">
    <source>
        <dbReference type="ARBA" id="ARBA00022723"/>
    </source>
</evidence>
<dbReference type="Gene3D" id="2.102.10.10">
    <property type="entry name" value="Rieske [2Fe-2S] iron-sulphur domain"/>
    <property type="match status" value="1"/>
</dbReference>
<dbReference type="GO" id="GO:0051213">
    <property type="term" value="F:dioxygenase activity"/>
    <property type="evidence" value="ECO:0007669"/>
    <property type="project" value="UniProtKB-KW"/>
</dbReference>
<dbReference type="InterPro" id="IPR044043">
    <property type="entry name" value="VanA_C_cat"/>
</dbReference>
<dbReference type="EMBL" id="RSEC01000059">
    <property type="protein sequence ID" value="RSD11697.1"/>
    <property type="molecule type" value="Genomic_DNA"/>
</dbReference>
<feature type="domain" description="Rieske" evidence="6">
    <location>
        <begin position="28"/>
        <end position="133"/>
    </location>
</feature>
<sequence>MLHPDVNERYSRVGRDTPAGALYRRYWLPVATETDLDANPVKRVRLLGEDLVLFRTETGELGLVAERCPHRGASLGYGFPDGAGLRCPYHGWKFSPQGECLEQPNQMPPSAQLQARARTTSYPVRALGGLIFAYLGEAPAPALPRLDLFALEESPTRFRDIGYAVIPCNWLQIMENSFDPTHVEWLHGRLFNYHLERAGEEPTVLGGHHIKIGFDLVDYGIIKRRLREGQTEDDEDWKVGHPVYFPNILKVGGYGLSSFQIRVPMDDHHTLHFWYCYYDVPDEYANLVEEIRALPDTYEVKLQDADGNFLMDTIDSQDAMVWVTQGALTTRDDEHLSSSDQGIALYRNLLRSQLRANETGGTVMNVHDAATEHELIQLPQEKKELGIGGGGANPMASFLRTQGVYSPRLSTLTQRIDAVVRKAG</sequence>
<accession>A0A3R9KGN8</accession>
<keyword evidence="4" id="KW-0408">Iron</keyword>
<dbReference type="InterPro" id="IPR050584">
    <property type="entry name" value="Cholesterol_7-desaturase"/>
</dbReference>
<dbReference type="InterPro" id="IPR036922">
    <property type="entry name" value="Rieske_2Fe-2S_sf"/>
</dbReference>
<dbReference type="GO" id="GO:0046872">
    <property type="term" value="F:metal ion binding"/>
    <property type="evidence" value="ECO:0007669"/>
    <property type="project" value="UniProtKB-KW"/>
</dbReference>
<dbReference type="SUPFAM" id="SSF55961">
    <property type="entry name" value="Bet v1-like"/>
    <property type="match status" value="1"/>
</dbReference>
<dbReference type="GO" id="GO:0004497">
    <property type="term" value="F:monooxygenase activity"/>
    <property type="evidence" value="ECO:0007669"/>
    <property type="project" value="UniProtKB-ARBA"/>
</dbReference>
<gene>
    <name evidence="7" type="ORF">EIY87_33555</name>
</gene>